<keyword evidence="16" id="KW-1185">Reference proteome</keyword>
<comment type="similarity">
    <text evidence="3 11">Belongs to the long-chain O-acyltransferase family.</text>
</comment>
<protein>
    <recommendedName>
        <fullName evidence="4 11">Diacylglycerol O-acyltransferase</fullName>
        <ecNumber evidence="4 11">2.3.1.20</ecNumber>
    </recommendedName>
</protein>
<comment type="catalytic activity">
    <reaction evidence="10 11">
        <text>an acyl-CoA + a 1,2-diacyl-sn-glycerol = a triacyl-sn-glycerol + CoA</text>
        <dbReference type="Rhea" id="RHEA:10868"/>
        <dbReference type="ChEBI" id="CHEBI:17815"/>
        <dbReference type="ChEBI" id="CHEBI:57287"/>
        <dbReference type="ChEBI" id="CHEBI:58342"/>
        <dbReference type="ChEBI" id="CHEBI:64615"/>
        <dbReference type="EC" id="2.3.1.20"/>
    </reaction>
</comment>
<dbReference type="PANTHER" id="PTHR31650:SF1">
    <property type="entry name" value="WAX ESTER SYNTHASE_DIACYLGLYCEROL ACYLTRANSFERASE 4-RELATED"/>
    <property type="match status" value="1"/>
</dbReference>
<feature type="domain" description="O-acyltransferase WSD1-like N-terminal" evidence="13">
    <location>
        <begin position="4"/>
        <end position="267"/>
    </location>
</feature>
<comment type="pathway">
    <text evidence="1 11">Glycerolipid metabolism; triacylglycerol biosynthesis.</text>
</comment>
<dbReference type="EMBL" id="RKLP01000016">
    <property type="protein sequence ID" value="RVW06938.1"/>
    <property type="molecule type" value="Genomic_DNA"/>
</dbReference>
<feature type="region of interest" description="Disordered" evidence="12">
    <location>
        <begin position="159"/>
        <end position="183"/>
    </location>
</feature>
<keyword evidence="7 11" id="KW-0319">Glycerol metabolism</keyword>
<evidence type="ECO:0000256" key="12">
    <source>
        <dbReference type="SAM" id="MobiDB-lite"/>
    </source>
</evidence>
<dbReference type="GO" id="GO:0019432">
    <property type="term" value="P:triglyceride biosynthetic process"/>
    <property type="evidence" value="ECO:0007669"/>
    <property type="project" value="UniProtKB-UniPathway"/>
</dbReference>
<keyword evidence="6 11" id="KW-0808">Transferase</keyword>
<dbReference type="GO" id="GO:0001666">
    <property type="term" value="P:response to hypoxia"/>
    <property type="evidence" value="ECO:0007669"/>
    <property type="project" value="TreeGrafter"/>
</dbReference>
<evidence type="ECO:0000256" key="3">
    <source>
        <dbReference type="ARBA" id="ARBA00009587"/>
    </source>
</evidence>
<evidence type="ECO:0000256" key="1">
    <source>
        <dbReference type="ARBA" id="ARBA00004771"/>
    </source>
</evidence>
<evidence type="ECO:0000256" key="4">
    <source>
        <dbReference type="ARBA" id="ARBA00013244"/>
    </source>
</evidence>
<accession>A0A438B7H3</accession>
<comment type="caution">
    <text evidence="15">The sequence shown here is derived from an EMBL/GenBank/DDBJ whole genome shotgun (WGS) entry which is preliminary data.</text>
</comment>
<organism evidence="15 16">
    <name type="scientific">Prescottella agglutinans</name>
    <dbReference type="NCBI Taxonomy" id="1644129"/>
    <lineage>
        <taxon>Bacteria</taxon>
        <taxon>Bacillati</taxon>
        <taxon>Actinomycetota</taxon>
        <taxon>Actinomycetes</taxon>
        <taxon>Mycobacteriales</taxon>
        <taxon>Nocardiaceae</taxon>
        <taxon>Prescottella</taxon>
    </lineage>
</organism>
<proteinExistence type="inferred from homology"/>
<dbReference type="InterPro" id="IPR045034">
    <property type="entry name" value="O-acyltransferase_WSD1-like"/>
</dbReference>
<evidence type="ECO:0000256" key="10">
    <source>
        <dbReference type="ARBA" id="ARBA00048109"/>
    </source>
</evidence>
<keyword evidence="5 11" id="KW-0444">Lipid biosynthesis</keyword>
<evidence type="ECO:0000256" key="5">
    <source>
        <dbReference type="ARBA" id="ARBA00022516"/>
    </source>
</evidence>
<dbReference type="Pfam" id="PF06974">
    <property type="entry name" value="WS_DGAT_C"/>
    <property type="match status" value="1"/>
</dbReference>
<dbReference type="InterPro" id="IPR009721">
    <property type="entry name" value="O-acyltransferase_WSD1_C"/>
</dbReference>
<evidence type="ECO:0000259" key="13">
    <source>
        <dbReference type="Pfam" id="PF03007"/>
    </source>
</evidence>
<keyword evidence="8 11" id="KW-0443">Lipid metabolism</keyword>
<evidence type="ECO:0000256" key="2">
    <source>
        <dbReference type="ARBA" id="ARBA00005189"/>
    </source>
</evidence>
<dbReference type="Pfam" id="PF03007">
    <property type="entry name" value="WS_DGAT_cat"/>
    <property type="match status" value="1"/>
</dbReference>
<dbReference type="RefSeq" id="WP_127918725.1">
    <property type="nucleotide sequence ID" value="NZ_RKLP01000016.1"/>
</dbReference>
<evidence type="ECO:0000259" key="14">
    <source>
        <dbReference type="Pfam" id="PF06974"/>
    </source>
</evidence>
<feature type="domain" description="O-acyltransferase WSD1 C-terminal" evidence="14">
    <location>
        <begin position="309"/>
        <end position="453"/>
    </location>
</feature>
<dbReference type="GO" id="GO:0071731">
    <property type="term" value="P:response to nitric oxide"/>
    <property type="evidence" value="ECO:0007669"/>
    <property type="project" value="TreeGrafter"/>
</dbReference>
<sequence>MALMSPVDVALLAGEIGSRTLHIGVLLVFAPPPGGPDSFAADAYRDALTAVRAQSALMAEPAVSLATGLLPAWRPADHIDMSRHLERHALPSPGDDAELFGLVARLHEHRLARSQPMWEGYLIEGLAGGGFALYGKIHHATLDGMSGIRMIEQSLTTDPDRRDMPLLLAPDRSPQQPGPRGLPGPLRLARAGVASAVSVADVARHAVVGAADWLGRAVTTDSTVLPMRAPHTPLDGKVGPERAFVGRSWPKERLRAVQRATRATSNEITLAMCGGALRSYLTKRDALPASSLVALVPVAQRRREDATGGNAFGLALCTLGTDLDDPRERLDRIRRSMADAKRRVRTMGSGASTIVAVPTLAPNIARILPMGEVLPPSYNVVVSNVPGPTSPLYWNGAELRHMYPLSIVFDGTGLNITACHYADRLDFGFLAHPESVPDLECFTDETEVALGDLERISEVRST</sequence>
<dbReference type="Proteomes" id="UP000286208">
    <property type="component" value="Unassembled WGS sequence"/>
</dbReference>
<dbReference type="PANTHER" id="PTHR31650">
    <property type="entry name" value="O-ACYLTRANSFERASE (WSD1-LIKE) FAMILY PROTEIN"/>
    <property type="match status" value="1"/>
</dbReference>
<evidence type="ECO:0000256" key="7">
    <source>
        <dbReference type="ARBA" id="ARBA00022798"/>
    </source>
</evidence>
<dbReference type="NCBIfam" id="TIGR02946">
    <property type="entry name" value="acyl_WS_DGAT"/>
    <property type="match status" value="1"/>
</dbReference>
<reference evidence="15 16" key="1">
    <citation type="submission" date="2018-11" db="EMBL/GenBank/DDBJ databases">
        <title>Rhodococcus spongicola sp. nov. and Rhodococcus xishaensis sp. nov. from marine sponges.</title>
        <authorList>
            <person name="Li L."/>
            <person name="Lin H.W."/>
        </authorList>
    </citation>
    <scope>NUCLEOTIDE SEQUENCE [LARGE SCALE GENOMIC DNA]</scope>
    <source>
        <strain evidence="15 16">CCTCC AB2014297</strain>
    </source>
</reference>
<name>A0A438B7H3_9NOCA</name>
<evidence type="ECO:0000256" key="6">
    <source>
        <dbReference type="ARBA" id="ARBA00022679"/>
    </source>
</evidence>
<dbReference type="InterPro" id="IPR014292">
    <property type="entry name" value="Acyl_transf_WS/DGAT"/>
</dbReference>
<evidence type="ECO:0000256" key="8">
    <source>
        <dbReference type="ARBA" id="ARBA00023098"/>
    </source>
</evidence>
<dbReference type="EC" id="2.3.1.20" evidence="4 11"/>
<evidence type="ECO:0000256" key="11">
    <source>
        <dbReference type="RuleBase" id="RU361241"/>
    </source>
</evidence>
<dbReference type="GO" id="GO:0004144">
    <property type="term" value="F:diacylglycerol O-acyltransferase activity"/>
    <property type="evidence" value="ECO:0007669"/>
    <property type="project" value="UniProtKB-EC"/>
</dbReference>
<evidence type="ECO:0000313" key="16">
    <source>
        <dbReference type="Proteomes" id="UP000286208"/>
    </source>
</evidence>
<evidence type="ECO:0000313" key="15">
    <source>
        <dbReference type="EMBL" id="RVW06938.1"/>
    </source>
</evidence>
<keyword evidence="9 11" id="KW-0012">Acyltransferase</keyword>
<gene>
    <name evidence="15" type="ORF">EGT67_24520</name>
</gene>
<dbReference type="InterPro" id="IPR004255">
    <property type="entry name" value="O-acyltransferase_WSD1_N"/>
</dbReference>
<dbReference type="GO" id="GO:0051701">
    <property type="term" value="P:biological process involved in interaction with host"/>
    <property type="evidence" value="ECO:0007669"/>
    <property type="project" value="TreeGrafter"/>
</dbReference>
<dbReference type="AlphaFoldDB" id="A0A438B7H3"/>
<dbReference type="GO" id="GO:0005886">
    <property type="term" value="C:plasma membrane"/>
    <property type="evidence" value="ECO:0007669"/>
    <property type="project" value="TreeGrafter"/>
</dbReference>
<evidence type="ECO:0000256" key="9">
    <source>
        <dbReference type="ARBA" id="ARBA00023315"/>
    </source>
</evidence>
<dbReference type="OrthoDB" id="9810950at2"/>
<comment type="pathway">
    <text evidence="2">Lipid metabolism.</text>
</comment>
<dbReference type="UniPathway" id="UPA00282"/>
<dbReference type="GO" id="GO:0006071">
    <property type="term" value="P:glycerol metabolic process"/>
    <property type="evidence" value="ECO:0007669"/>
    <property type="project" value="UniProtKB-KW"/>
</dbReference>